<keyword evidence="1" id="KW-0812">Transmembrane</keyword>
<dbReference type="Gene3D" id="3.30.300.20">
    <property type="match status" value="1"/>
</dbReference>
<dbReference type="PANTHER" id="PTHR34352:SF1">
    <property type="entry name" value="PROTEIN YHFA"/>
    <property type="match status" value="1"/>
</dbReference>
<sequence>MTMKYYMDEDGFSTDLNYGTIRVVTPFHEEFGMGYYPTQLLTTSLTACSMLTLDIVLKKRRKKYDDISASTKVKTDPDKKNKVEGVHIHFTIKSDEINEEQGEKILDMVYKNCSMIQSLCDSIEITESFEIQPNIVV</sequence>
<accession>A0ABQ2P1I0</accession>
<evidence type="ECO:0000256" key="1">
    <source>
        <dbReference type="SAM" id="Phobius"/>
    </source>
</evidence>
<dbReference type="SUPFAM" id="SSF82784">
    <property type="entry name" value="OsmC-like"/>
    <property type="match status" value="1"/>
</dbReference>
<dbReference type="Proteomes" id="UP000641206">
    <property type="component" value="Unassembled WGS sequence"/>
</dbReference>
<dbReference type="InterPro" id="IPR015946">
    <property type="entry name" value="KH_dom-like_a/b"/>
</dbReference>
<reference evidence="3" key="1">
    <citation type="journal article" date="2019" name="Int. J. Syst. Evol. Microbiol.">
        <title>The Global Catalogue of Microorganisms (GCM) 10K type strain sequencing project: providing services to taxonomists for standard genome sequencing and annotation.</title>
        <authorList>
            <consortium name="The Broad Institute Genomics Platform"/>
            <consortium name="The Broad Institute Genome Sequencing Center for Infectious Disease"/>
            <person name="Wu L."/>
            <person name="Ma J."/>
        </authorList>
    </citation>
    <scope>NUCLEOTIDE SEQUENCE [LARGE SCALE GENOMIC DNA]</scope>
    <source>
        <strain evidence="3">CGMCC 1.7693</strain>
    </source>
</reference>
<dbReference type="EMBL" id="BMLW01000016">
    <property type="protein sequence ID" value="GGP15831.1"/>
    <property type="molecule type" value="Genomic_DNA"/>
</dbReference>
<evidence type="ECO:0000313" key="3">
    <source>
        <dbReference type="Proteomes" id="UP000641206"/>
    </source>
</evidence>
<proteinExistence type="predicted"/>
<dbReference type="InterPro" id="IPR036102">
    <property type="entry name" value="OsmC/Ohrsf"/>
</dbReference>
<organism evidence="2 3">
    <name type="scientific">Oceanobacillus neutriphilus</name>
    <dbReference type="NCBI Taxonomy" id="531815"/>
    <lineage>
        <taxon>Bacteria</taxon>
        <taxon>Bacillati</taxon>
        <taxon>Bacillota</taxon>
        <taxon>Bacilli</taxon>
        <taxon>Bacillales</taxon>
        <taxon>Bacillaceae</taxon>
        <taxon>Oceanobacillus</taxon>
    </lineage>
</organism>
<comment type="caution">
    <text evidence="2">The sequence shown here is derived from an EMBL/GenBank/DDBJ whole genome shotgun (WGS) entry which is preliminary data.</text>
</comment>
<keyword evidence="1" id="KW-0472">Membrane</keyword>
<dbReference type="InterPro" id="IPR003718">
    <property type="entry name" value="OsmC/Ohr_fam"/>
</dbReference>
<name>A0ABQ2P1I0_9BACI</name>
<dbReference type="RefSeq" id="WP_188737443.1">
    <property type="nucleotide sequence ID" value="NZ_BMLW01000016.1"/>
</dbReference>
<feature type="transmembrane region" description="Helical" evidence="1">
    <location>
        <begin position="36"/>
        <end position="57"/>
    </location>
</feature>
<keyword evidence="1" id="KW-1133">Transmembrane helix</keyword>
<gene>
    <name evidence="2" type="ORF">GCM10011346_45340</name>
</gene>
<protein>
    <recommendedName>
        <fullName evidence="4">OsmC family peroxiredoxin</fullName>
    </recommendedName>
</protein>
<evidence type="ECO:0000313" key="2">
    <source>
        <dbReference type="EMBL" id="GGP15831.1"/>
    </source>
</evidence>
<evidence type="ECO:0008006" key="4">
    <source>
        <dbReference type="Google" id="ProtNLM"/>
    </source>
</evidence>
<dbReference type="Pfam" id="PF02566">
    <property type="entry name" value="OsmC"/>
    <property type="match status" value="1"/>
</dbReference>
<dbReference type="PANTHER" id="PTHR34352">
    <property type="entry name" value="PROTEIN YHFA"/>
    <property type="match status" value="1"/>
</dbReference>
<keyword evidence="3" id="KW-1185">Reference proteome</keyword>